<dbReference type="AlphaFoldDB" id="A0A843WF60"/>
<dbReference type="PANTHER" id="PTHR14418:SF5">
    <property type="entry name" value="CONDENSIN COMPLEX SUBUNIT 3"/>
    <property type="match status" value="1"/>
</dbReference>
<accession>A0A843WF60</accession>
<evidence type="ECO:0000256" key="1">
    <source>
        <dbReference type="ARBA" id="ARBA00004286"/>
    </source>
</evidence>
<keyword evidence="2" id="KW-0158">Chromosome</keyword>
<name>A0A843WF60_COLES</name>
<proteinExistence type="predicted"/>
<evidence type="ECO:0000313" key="10">
    <source>
        <dbReference type="Proteomes" id="UP000652761"/>
    </source>
</evidence>
<dbReference type="GO" id="GO:0000796">
    <property type="term" value="C:condensin complex"/>
    <property type="evidence" value="ECO:0007669"/>
    <property type="project" value="InterPro"/>
</dbReference>
<gene>
    <name evidence="9" type="ORF">Taro_039241</name>
</gene>
<dbReference type="GO" id="GO:0000793">
    <property type="term" value="C:condensed chromosome"/>
    <property type="evidence" value="ECO:0007669"/>
    <property type="project" value="TreeGrafter"/>
</dbReference>
<dbReference type="EMBL" id="NMUH01003619">
    <property type="protein sequence ID" value="MQM06416.1"/>
    <property type="molecule type" value="Genomic_DNA"/>
</dbReference>
<dbReference type="InterPro" id="IPR027165">
    <property type="entry name" value="CND3"/>
</dbReference>
<keyword evidence="4" id="KW-0498">Mitosis</keyword>
<comment type="subcellular location">
    <subcellularLocation>
        <location evidence="1">Chromosome</location>
    </subcellularLocation>
</comment>
<evidence type="ECO:0000256" key="7">
    <source>
        <dbReference type="SAM" id="MobiDB-lite"/>
    </source>
</evidence>
<sequence length="722" mass="78466">IIVDVVISLQKLLRNIKPVFYYFCTSDIFCLLSTLTSIQAKGSDAAATMGAEAAVYASEASVSNDLLENVLPETISDYVELVKAHLSAGPNYRFSSRQLLLLGAILDFSDATNRKAASGFVHQLLCRPIEHEIDDDGNEIIFGDGINLGGEREWSRAVSGLAKKVHASVGEFEEVIVAVIKELACPCRERSAAMMDWMHCLAVTGLLLETVDSYWCLQGKAIEPTELLHSLLLPAARQVHLDVQRVAMRCLGLFGLVERRPSEELVKQLRLSFINGQPPVRIMAGRALIDLATWHGPQELDRAIGLHTPLSNDKNRFTSVDLSNGNDDLSVGLLDLLFSALESDEWSESSEVDDLETVHGILGEGFAKILLLSQNYPSVSTCLHPLILGKLVRLYFCSEAKELERYCLLLSLLICSFLGYVIVVLVQKFVSRAFIPVMRSAWPGVYGNTGGSSVIVSKLRKRAINISRFMLQMMQTPLYSQEVEDAELSEKSPGNLSTSGQSTFDIESGEEGLAIRIGAEVASFPAKKTAAGKSYMLALCKIAAALKFRPSLQDSIKCMRGLLNHMMEAVSGDREVLKELMQMAAQLRTLGEHPDQELSVEDSSAIFAKLELDVNLKMDISAVPTPTPTPAPRSARAAAARRRARREATSSDDDEGPSAATVPVTPSVTATRMQRMSKTIAMSRMTASVAAVAAAATDSEGEGNSEVTSEGVSDESGEESSQ</sequence>
<comment type="caution">
    <text evidence="9">The sequence shown here is derived from an EMBL/GenBank/DDBJ whole genome shotgun (WGS) entry which is preliminary data.</text>
</comment>
<evidence type="ECO:0000313" key="9">
    <source>
        <dbReference type="EMBL" id="MQM06416.1"/>
    </source>
</evidence>
<evidence type="ECO:0000256" key="5">
    <source>
        <dbReference type="ARBA" id="ARBA00023067"/>
    </source>
</evidence>
<dbReference type="Pfam" id="PF12719">
    <property type="entry name" value="Cnd3"/>
    <property type="match status" value="1"/>
</dbReference>
<evidence type="ECO:0000256" key="4">
    <source>
        <dbReference type="ARBA" id="ARBA00022776"/>
    </source>
</evidence>
<feature type="non-terminal residue" evidence="9">
    <location>
        <position position="1"/>
    </location>
</feature>
<dbReference type="InterPro" id="IPR025977">
    <property type="entry name" value="Cnd3_C"/>
</dbReference>
<keyword evidence="3" id="KW-0132">Cell division</keyword>
<dbReference type="GO" id="GO:0051301">
    <property type="term" value="P:cell division"/>
    <property type="evidence" value="ECO:0007669"/>
    <property type="project" value="UniProtKB-KW"/>
</dbReference>
<reference evidence="9" key="1">
    <citation type="submission" date="2017-07" db="EMBL/GenBank/DDBJ databases">
        <title>Taro Niue Genome Assembly and Annotation.</title>
        <authorList>
            <person name="Atibalentja N."/>
            <person name="Keating K."/>
            <person name="Fields C.J."/>
        </authorList>
    </citation>
    <scope>NUCLEOTIDE SEQUENCE</scope>
    <source>
        <strain evidence="9">Niue_2</strain>
        <tissue evidence="9">Leaf</tissue>
    </source>
</reference>
<keyword evidence="5" id="KW-0226">DNA condensation</keyword>
<keyword evidence="10" id="KW-1185">Reference proteome</keyword>
<protein>
    <recommendedName>
        <fullName evidence="8">Nuclear condensin complex subunit 3 C-terminal domain-containing protein</fullName>
    </recommendedName>
</protein>
<dbReference type="GO" id="GO:0007076">
    <property type="term" value="P:mitotic chromosome condensation"/>
    <property type="evidence" value="ECO:0007669"/>
    <property type="project" value="InterPro"/>
</dbReference>
<feature type="domain" description="Nuclear condensin complex subunit 3 C-terminal" evidence="8">
    <location>
        <begin position="199"/>
        <end position="547"/>
    </location>
</feature>
<feature type="region of interest" description="Disordered" evidence="7">
    <location>
        <begin position="686"/>
        <end position="722"/>
    </location>
</feature>
<organism evidence="9 10">
    <name type="scientific">Colocasia esculenta</name>
    <name type="common">Wild taro</name>
    <name type="synonym">Arum esculentum</name>
    <dbReference type="NCBI Taxonomy" id="4460"/>
    <lineage>
        <taxon>Eukaryota</taxon>
        <taxon>Viridiplantae</taxon>
        <taxon>Streptophyta</taxon>
        <taxon>Embryophyta</taxon>
        <taxon>Tracheophyta</taxon>
        <taxon>Spermatophyta</taxon>
        <taxon>Magnoliopsida</taxon>
        <taxon>Liliopsida</taxon>
        <taxon>Araceae</taxon>
        <taxon>Aroideae</taxon>
        <taxon>Colocasieae</taxon>
        <taxon>Colocasia</taxon>
    </lineage>
</organism>
<evidence type="ECO:0000256" key="2">
    <source>
        <dbReference type="ARBA" id="ARBA00022454"/>
    </source>
</evidence>
<dbReference type="OrthoDB" id="27187at2759"/>
<dbReference type="Proteomes" id="UP000652761">
    <property type="component" value="Unassembled WGS sequence"/>
</dbReference>
<keyword evidence="6" id="KW-0131">Cell cycle</keyword>
<feature type="region of interest" description="Disordered" evidence="7">
    <location>
        <begin position="621"/>
        <end position="673"/>
    </location>
</feature>
<evidence type="ECO:0000259" key="8">
    <source>
        <dbReference type="Pfam" id="PF12719"/>
    </source>
</evidence>
<evidence type="ECO:0000256" key="3">
    <source>
        <dbReference type="ARBA" id="ARBA00022618"/>
    </source>
</evidence>
<dbReference type="PANTHER" id="PTHR14418">
    <property type="entry name" value="CONDENSIN COMPLEX SUBUNIT 3-RELATED"/>
    <property type="match status" value="1"/>
</dbReference>
<feature type="compositionally biased region" description="Acidic residues" evidence="7">
    <location>
        <begin position="712"/>
        <end position="722"/>
    </location>
</feature>
<feature type="compositionally biased region" description="Low complexity" evidence="7">
    <location>
        <begin position="686"/>
        <end position="697"/>
    </location>
</feature>
<evidence type="ECO:0000256" key="6">
    <source>
        <dbReference type="ARBA" id="ARBA00023306"/>
    </source>
</evidence>
<feature type="compositionally biased region" description="Low complexity" evidence="7">
    <location>
        <begin position="657"/>
        <end position="671"/>
    </location>
</feature>